<evidence type="ECO:0000313" key="3">
    <source>
        <dbReference type="EMBL" id="MER6909685.1"/>
    </source>
</evidence>
<proteinExistence type="inferred from homology"/>
<dbReference type="InterPro" id="IPR045229">
    <property type="entry name" value="TPP_enz"/>
</dbReference>
<dbReference type="InterPro" id="IPR012001">
    <property type="entry name" value="Thiamin_PyroP_enz_TPP-bd_dom"/>
</dbReference>
<gene>
    <name evidence="3" type="ORF">ABT322_39525</name>
</gene>
<evidence type="ECO:0000313" key="4">
    <source>
        <dbReference type="Proteomes" id="UP001490330"/>
    </source>
</evidence>
<dbReference type="CDD" id="cd07035">
    <property type="entry name" value="TPP_PYR_POX_like"/>
    <property type="match status" value="1"/>
</dbReference>
<dbReference type="PANTHER" id="PTHR18968:SF129">
    <property type="entry name" value="ACETOLACTATE SYNTHASE"/>
    <property type="match status" value="1"/>
</dbReference>
<name>A0ABV1VT61_9ACTN</name>
<feature type="domain" description="Thiamine pyrophosphate enzyme N-terminal TPP-binding" evidence="2">
    <location>
        <begin position="3"/>
        <end position="53"/>
    </location>
</feature>
<organism evidence="3 4">
    <name type="scientific">Streptomyces flaveolus</name>
    <dbReference type="NCBI Taxonomy" id="67297"/>
    <lineage>
        <taxon>Bacteria</taxon>
        <taxon>Bacillati</taxon>
        <taxon>Actinomycetota</taxon>
        <taxon>Actinomycetes</taxon>
        <taxon>Kitasatosporales</taxon>
        <taxon>Streptomycetaceae</taxon>
        <taxon>Streptomyces</taxon>
    </lineage>
</organism>
<protein>
    <submittedName>
        <fullName evidence="3">Thiamine pyrophosphate-binding protein</fullName>
    </submittedName>
</protein>
<evidence type="ECO:0000256" key="1">
    <source>
        <dbReference type="ARBA" id="ARBA00007812"/>
    </source>
</evidence>
<dbReference type="SUPFAM" id="SSF52518">
    <property type="entry name" value="Thiamin diphosphate-binding fold (THDP-binding)"/>
    <property type="match status" value="1"/>
</dbReference>
<dbReference type="PANTHER" id="PTHR18968">
    <property type="entry name" value="THIAMINE PYROPHOSPHATE ENZYMES"/>
    <property type="match status" value="1"/>
</dbReference>
<keyword evidence="4" id="KW-1185">Reference proteome</keyword>
<sequence length="70" mass="7760">MDDVAHLLVRCLQAEGVEYVPGIPGEENTRFVDALNGSGIRYILVRHEQTATAIRCRSVLSPTPRRSARP</sequence>
<dbReference type="InterPro" id="IPR029061">
    <property type="entry name" value="THDP-binding"/>
</dbReference>
<comment type="caution">
    <text evidence="3">The sequence shown here is derived from an EMBL/GenBank/DDBJ whole genome shotgun (WGS) entry which is preliminary data.</text>
</comment>
<evidence type="ECO:0000259" key="2">
    <source>
        <dbReference type="Pfam" id="PF02776"/>
    </source>
</evidence>
<dbReference type="Proteomes" id="UP001490330">
    <property type="component" value="Unassembled WGS sequence"/>
</dbReference>
<dbReference type="Pfam" id="PF02776">
    <property type="entry name" value="TPP_enzyme_N"/>
    <property type="match status" value="1"/>
</dbReference>
<dbReference type="Gene3D" id="3.40.50.970">
    <property type="match status" value="1"/>
</dbReference>
<reference evidence="3 4" key="1">
    <citation type="submission" date="2024-06" db="EMBL/GenBank/DDBJ databases">
        <title>The Natural Products Discovery Center: Release of the First 8490 Sequenced Strains for Exploring Actinobacteria Biosynthetic Diversity.</title>
        <authorList>
            <person name="Kalkreuter E."/>
            <person name="Kautsar S.A."/>
            <person name="Yang D."/>
            <person name="Bader C.D."/>
            <person name="Teijaro C.N."/>
            <person name="Fluegel L."/>
            <person name="Davis C.M."/>
            <person name="Simpson J.R."/>
            <person name="Lauterbach L."/>
            <person name="Steele A.D."/>
            <person name="Gui C."/>
            <person name="Meng S."/>
            <person name="Li G."/>
            <person name="Viehrig K."/>
            <person name="Ye F."/>
            <person name="Su P."/>
            <person name="Kiefer A.F."/>
            <person name="Nichols A."/>
            <person name="Cepeda A.J."/>
            <person name="Yan W."/>
            <person name="Fan B."/>
            <person name="Jiang Y."/>
            <person name="Adhikari A."/>
            <person name="Zheng C.-J."/>
            <person name="Schuster L."/>
            <person name="Cowan T.M."/>
            <person name="Smanski M.J."/>
            <person name="Chevrette M.G."/>
            <person name="De Carvalho L.P.S."/>
            <person name="Shen B."/>
        </authorList>
    </citation>
    <scope>NUCLEOTIDE SEQUENCE [LARGE SCALE GENOMIC DNA]</scope>
    <source>
        <strain evidence="3 4">NPDC000632</strain>
    </source>
</reference>
<accession>A0ABV1VT61</accession>
<comment type="similarity">
    <text evidence="1">Belongs to the TPP enzyme family.</text>
</comment>
<dbReference type="RefSeq" id="WP_350725857.1">
    <property type="nucleotide sequence ID" value="NZ_JBEPCO010000078.1"/>
</dbReference>
<dbReference type="EMBL" id="JBEPCV010000075">
    <property type="protein sequence ID" value="MER6909685.1"/>
    <property type="molecule type" value="Genomic_DNA"/>
</dbReference>